<keyword evidence="8" id="KW-1185">Reference proteome</keyword>
<keyword evidence="6" id="KW-0963">Cytoplasm</keyword>
<dbReference type="Pfam" id="PF01795">
    <property type="entry name" value="Methyltransf_5"/>
    <property type="match status" value="1"/>
</dbReference>
<accession>A0A5C6D469</accession>
<dbReference type="InterPro" id="IPR023397">
    <property type="entry name" value="SAM-dep_MeTrfase_MraW_recog"/>
</dbReference>
<feature type="binding site" evidence="6">
    <location>
        <position position="76"/>
    </location>
    <ligand>
        <name>S-adenosyl-L-methionine</name>
        <dbReference type="ChEBI" id="CHEBI:59789"/>
    </ligand>
</feature>
<dbReference type="GO" id="GO:0070475">
    <property type="term" value="P:rRNA base methylation"/>
    <property type="evidence" value="ECO:0007669"/>
    <property type="project" value="UniProtKB-UniRule"/>
</dbReference>
<dbReference type="Proteomes" id="UP000319143">
    <property type="component" value="Unassembled WGS sequence"/>
</dbReference>
<keyword evidence="3 6" id="KW-0489">Methyltransferase</keyword>
<feature type="binding site" evidence="6">
    <location>
        <position position="104"/>
    </location>
    <ligand>
        <name>S-adenosyl-L-methionine</name>
        <dbReference type="ChEBI" id="CHEBI:59789"/>
    </ligand>
</feature>
<evidence type="ECO:0000256" key="4">
    <source>
        <dbReference type="ARBA" id="ARBA00022679"/>
    </source>
</evidence>
<feature type="binding site" evidence="6">
    <location>
        <position position="97"/>
    </location>
    <ligand>
        <name>S-adenosyl-L-methionine</name>
        <dbReference type="ChEBI" id="CHEBI:59789"/>
    </ligand>
</feature>
<organism evidence="7 8">
    <name type="scientific">Novipirellula artificiosorum</name>
    <dbReference type="NCBI Taxonomy" id="2528016"/>
    <lineage>
        <taxon>Bacteria</taxon>
        <taxon>Pseudomonadati</taxon>
        <taxon>Planctomycetota</taxon>
        <taxon>Planctomycetia</taxon>
        <taxon>Pirellulales</taxon>
        <taxon>Pirellulaceae</taxon>
        <taxon>Novipirellula</taxon>
    </lineage>
</organism>
<gene>
    <name evidence="6 7" type="primary">rsmH</name>
    <name evidence="7" type="ORF">Poly41_61140</name>
</gene>
<dbReference type="SUPFAM" id="SSF81799">
    <property type="entry name" value="Putative methyltransferase TM0872, insert domain"/>
    <property type="match status" value="1"/>
</dbReference>
<dbReference type="EC" id="2.1.1.199" evidence="6"/>
<comment type="caution">
    <text evidence="7">The sequence shown here is derived from an EMBL/GenBank/DDBJ whole genome shotgun (WGS) entry which is preliminary data.</text>
</comment>
<evidence type="ECO:0000256" key="2">
    <source>
        <dbReference type="ARBA" id="ARBA00022552"/>
    </source>
</evidence>
<dbReference type="SUPFAM" id="SSF53335">
    <property type="entry name" value="S-adenosyl-L-methionine-dependent methyltransferases"/>
    <property type="match status" value="1"/>
</dbReference>
<keyword evidence="5 6" id="KW-0949">S-adenosyl-L-methionine</keyword>
<evidence type="ECO:0000256" key="1">
    <source>
        <dbReference type="ARBA" id="ARBA00010396"/>
    </source>
</evidence>
<dbReference type="Gene3D" id="3.40.50.150">
    <property type="entry name" value="Vaccinia Virus protein VP39"/>
    <property type="match status" value="1"/>
</dbReference>
<dbReference type="InterPro" id="IPR029063">
    <property type="entry name" value="SAM-dependent_MTases_sf"/>
</dbReference>
<dbReference type="HAMAP" id="MF_01007">
    <property type="entry name" value="16SrRNA_methyltr_H"/>
    <property type="match status" value="1"/>
</dbReference>
<dbReference type="InterPro" id="IPR002903">
    <property type="entry name" value="RsmH"/>
</dbReference>
<reference evidence="7 8" key="1">
    <citation type="submission" date="2019-02" db="EMBL/GenBank/DDBJ databases">
        <title>Deep-cultivation of Planctomycetes and their phenomic and genomic characterization uncovers novel biology.</title>
        <authorList>
            <person name="Wiegand S."/>
            <person name="Jogler M."/>
            <person name="Boedeker C."/>
            <person name="Pinto D."/>
            <person name="Vollmers J."/>
            <person name="Rivas-Marin E."/>
            <person name="Kohn T."/>
            <person name="Peeters S.H."/>
            <person name="Heuer A."/>
            <person name="Rast P."/>
            <person name="Oberbeckmann S."/>
            <person name="Bunk B."/>
            <person name="Jeske O."/>
            <person name="Meyerdierks A."/>
            <person name="Storesund J.E."/>
            <person name="Kallscheuer N."/>
            <person name="Luecker S."/>
            <person name="Lage O.M."/>
            <person name="Pohl T."/>
            <person name="Merkel B.J."/>
            <person name="Hornburger P."/>
            <person name="Mueller R.-W."/>
            <person name="Bruemmer F."/>
            <person name="Labrenz M."/>
            <person name="Spormann A.M."/>
            <person name="Op Den Camp H."/>
            <person name="Overmann J."/>
            <person name="Amann R."/>
            <person name="Jetten M.S.M."/>
            <person name="Mascher T."/>
            <person name="Medema M.H."/>
            <person name="Devos D.P."/>
            <person name="Kaster A.-K."/>
            <person name="Ovreas L."/>
            <person name="Rohde M."/>
            <person name="Galperin M.Y."/>
            <person name="Jogler C."/>
        </authorList>
    </citation>
    <scope>NUCLEOTIDE SEQUENCE [LARGE SCALE GENOMIC DNA]</scope>
    <source>
        <strain evidence="7 8">Poly41</strain>
    </source>
</reference>
<dbReference type="GO" id="GO:0071424">
    <property type="term" value="F:rRNA (cytosine-N4-)-methyltransferase activity"/>
    <property type="evidence" value="ECO:0007669"/>
    <property type="project" value="UniProtKB-UniRule"/>
</dbReference>
<dbReference type="PANTHER" id="PTHR11265">
    <property type="entry name" value="S-ADENOSYL-METHYLTRANSFERASE MRAW"/>
    <property type="match status" value="1"/>
</dbReference>
<comment type="catalytic activity">
    <reaction evidence="6">
        <text>cytidine(1402) in 16S rRNA + S-adenosyl-L-methionine = N(4)-methylcytidine(1402) in 16S rRNA + S-adenosyl-L-homocysteine + H(+)</text>
        <dbReference type="Rhea" id="RHEA:42928"/>
        <dbReference type="Rhea" id="RHEA-COMP:10286"/>
        <dbReference type="Rhea" id="RHEA-COMP:10287"/>
        <dbReference type="ChEBI" id="CHEBI:15378"/>
        <dbReference type="ChEBI" id="CHEBI:57856"/>
        <dbReference type="ChEBI" id="CHEBI:59789"/>
        <dbReference type="ChEBI" id="CHEBI:74506"/>
        <dbReference type="ChEBI" id="CHEBI:82748"/>
        <dbReference type="EC" id="2.1.1.199"/>
    </reaction>
</comment>
<evidence type="ECO:0000313" key="8">
    <source>
        <dbReference type="Proteomes" id="UP000319143"/>
    </source>
</evidence>
<comment type="similarity">
    <text evidence="1 6">Belongs to the methyltransferase superfamily. RsmH family.</text>
</comment>
<dbReference type="NCBIfam" id="TIGR00006">
    <property type="entry name" value="16S rRNA (cytosine(1402)-N(4))-methyltransferase RsmH"/>
    <property type="match status" value="1"/>
</dbReference>
<evidence type="ECO:0000256" key="6">
    <source>
        <dbReference type="HAMAP-Rule" id="MF_01007"/>
    </source>
</evidence>
<dbReference type="GO" id="GO:0005737">
    <property type="term" value="C:cytoplasm"/>
    <property type="evidence" value="ECO:0007669"/>
    <property type="project" value="UniProtKB-SubCell"/>
</dbReference>
<keyword evidence="2 6" id="KW-0698">rRNA processing</keyword>
<comment type="subcellular location">
    <subcellularLocation>
        <location evidence="6">Cytoplasm</location>
    </subcellularLocation>
</comment>
<evidence type="ECO:0000313" key="7">
    <source>
        <dbReference type="EMBL" id="TWU31558.1"/>
    </source>
</evidence>
<dbReference type="PIRSF" id="PIRSF004486">
    <property type="entry name" value="MraW"/>
    <property type="match status" value="1"/>
</dbReference>
<feature type="binding site" evidence="6">
    <location>
        <begin position="25"/>
        <end position="27"/>
    </location>
    <ligand>
        <name>S-adenosyl-L-methionine</name>
        <dbReference type="ChEBI" id="CHEBI:59789"/>
    </ligand>
</feature>
<dbReference type="PANTHER" id="PTHR11265:SF0">
    <property type="entry name" value="12S RRNA N4-METHYLCYTIDINE METHYLTRANSFERASE"/>
    <property type="match status" value="1"/>
</dbReference>
<sequence length="289" mass="32550">MPDEVVEWVMETSPLVIVDGTYGGGGHARRLLERLPSGEGHVIGLDRDPAVSQRVEGEEATNPSFDSRLTVFLASYEQTPKALARLNLEQADALVLDLGLSSDQLADRNRGFSFTQDGPLDLRFDPENGTPANRWLAQHDEKQIADAIYQYGEERFSRRIARAIVARARERRPVESVNDLVEICRRCVPRSRNHDIHPATRTFQALRIAVNDELGILERTLADAPRWIAAGGRLAVISFHSLEDRIVKTAFRDDDAWDVLTKKPLRPSELEIANNPRSRSAKMRVAQRR</sequence>
<name>A0A5C6D469_9BACT</name>
<feature type="binding site" evidence="6">
    <location>
        <position position="46"/>
    </location>
    <ligand>
        <name>S-adenosyl-L-methionine</name>
        <dbReference type="ChEBI" id="CHEBI:59789"/>
    </ligand>
</feature>
<comment type="function">
    <text evidence="6">Specifically methylates the N4 position of cytidine in position 1402 (C1402) of 16S rRNA.</text>
</comment>
<keyword evidence="4 6" id="KW-0808">Transferase</keyword>
<dbReference type="OrthoDB" id="9806637at2"/>
<dbReference type="Gene3D" id="1.10.150.170">
    <property type="entry name" value="Putative methyltransferase TM0872, insert domain"/>
    <property type="match status" value="1"/>
</dbReference>
<evidence type="ECO:0000256" key="5">
    <source>
        <dbReference type="ARBA" id="ARBA00022691"/>
    </source>
</evidence>
<dbReference type="AlphaFoldDB" id="A0A5C6D469"/>
<protein>
    <recommendedName>
        <fullName evidence="6">Ribosomal RNA small subunit methyltransferase H</fullName>
        <ecNumber evidence="6">2.1.1.199</ecNumber>
    </recommendedName>
    <alternativeName>
        <fullName evidence="6">16S rRNA m(4)C1402 methyltransferase</fullName>
    </alternativeName>
    <alternativeName>
        <fullName evidence="6">rRNA (cytosine-N(4)-)-methyltransferase RsmH</fullName>
    </alternativeName>
</protein>
<evidence type="ECO:0000256" key="3">
    <source>
        <dbReference type="ARBA" id="ARBA00022603"/>
    </source>
</evidence>
<dbReference type="EMBL" id="SJPV01000016">
    <property type="protein sequence ID" value="TWU31558.1"/>
    <property type="molecule type" value="Genomic_DNA"/>
</dbReference>
<proteinExistence type="inferred from homology"/>